<organism evidence="3 4">
    <name type="scientific">Rugamonas aquatica</name>
    <dbReference type="NCBI Taxonomy" id="2743357"/>
    <lineage>
        <taxon>Bacteria</taxon>
        <taxon>Pseudomonadati</taxon>
        <taxon>Pseudomonadota</taxon>
        <taxon>Betaproteobacteria</taxon>
        <taxon>Burkholderiales</taxon>
        <taxon>Oxalobacteraceae</taxon>
        <taxon>Telluria group</taxon>
        <taxon>Rugamonas</taxon>
    </lineage>
</organism>
<dbReference type="NCBIfam" id="TIGR02937">
    <property type="entry name" value="sigma70-ECF"/>
    <property type="match status" value="1"/>
</dbReference>
<keyword evidence="4" id="KW-1185">Reference proteome</keyword>
<dbReference type="NCBIfam" id="TIGR02999">
    <property type="entry name" value="Sig-70_X6"/>
    <property type="match status" value="1"/>
</dbReference>
<dbReference type="AlphaFoldDB" id="A0A6A7N7A9"/>
<evidence type="ECO:0000259" key="2">
    <source>
        <dbReference type="Pfam" id="PF07638"/>
    </source>
</evidence>
<dbReference type="InterPro" id="IPR013324">
    <property type="entry name" value="RNA_pol_sigma_r3/r4-like"/>
</dbReference>
<sequence>MWQTVSSPCAALLRHGAAANSTIFSAVAFVRLEVCAMKSDPANKPEVTVEASPSPASAHPSPEHAESDWVSSPMVYQRLKKLARSFMSKERQGHTLQATDLAHSAYLRLFEQEHDFAGNRTQFVAMAATMMRRILVNYAISRNAEKRGAGIDNLTLGAAEFVPAPPDRVMVDVITLDRALTRLKEIDERMVTIIELRYFSDLTIEDTAEALGISAATVKREWTAGKLWLMKEMSKE</sequence>
<dbReference type="InterPro" id="IPR053812">
    <property type="entry name" value="HTH_Sigma70_ECF-like"/>
</dbReference>
<proteinExistence type="predicted"/>
<dbReference type="Proteomes" id="UP000440498">
    <property type="component" value="Unassembled WGS sequence"/>
</dbReference>
<dbReference type="InterPro" id="IPR011517">
    <property type="entry name" value="RNA_pol_sigma70_ECF-like"/>
</dbReference>
<dbReference type="InterPro" id="IPR036388">
    <property type="entry name" value="WH-like_DNA-bd_sf"/>
</dbReference>
<reference evidence="3 4" key="1">
    <citation type="submission" date="2019-10" db="EMBL/GenBank/DDBJ databases">
        <title>Two novel species isolated from a subtropical stream in China.</title>
        <authorList>
            <person name="Lu H."/>
        </authorList>
    </citation>
    <scope>NUCLEOTIDE SEQUENCE [LARGE SCALE GENOMIC DNA]</scope>
    <source>
        <strain evidence="3 4">FT29W</strain>
    </source>
</reference>
<feature type="compositionally biased region" description="Low complexity" evidence="1">
    <location>
        <begin position="50"/>
        <end position="60"/>
    </location>
</feature>
<dbReference type="GO" id="GO:0006352">
    <property type="term" value="P:DNA-templated transcription initiation"/>
    <property type="evidence" value="ECO:0007669"/>
    <property type="project" value="InterPro"/>
</dbReference>
<accession>A0A6A7N7A9</accession>
<protein>
    <submittedName>
        <fullName evidence="3">Sigma-70 family RNA polymerase sigma factor</fullName>
    </submittedName>
</protein>
<gene>
    <name evidence="3" type="ORF">GEV02_21815</name>
</gene>
<evidence type="ECO:0000313" key="3">
    <source>
        <dbReference type="EMBL" id="MQA40778.1"/>
    </source>
</evidence>
<dbReference type="CDD" id="cd06171">
    <property type="entry name" value="Sigma70_r4"/>
    <property type="match status" value="1"/>
</dbReference>
<dbReference type="GO" id="GO:0003700">
    <property type="term" value="F:DNA-binding transcription factor activity"/>
    <property type="evidence" value="ECO:0007669"/>
    <property type="project" value="InterPro"/>
</dbReference>
<feature type="domain" description="RNA polymerase sigma-70 ECF-like HTH" evidence="2">
    <location>
        <begin position="73"/>
        <end position="234"/>
    </location>
</feature>
<comment type="caution">
    <text evidence="3">The sequence shown here is derived from an EMBL/GenBank/DDBJ whole genome shotgun (WGS) entry which is preliminary data.</text>
</comment>
<dbReference type="InterPro" id="IPR014284">
    <property type="entry name" value="RNA_pol_sigma-70_dom"/>
</dbReference>
<dbReference type="Gene3D" id="1.10.10.10">
    <property type="entry name" value="Winged helix-like DNA-binding domain superfamily/Winged helix DNA-binding domain"/>
    <property type="match status" value="1"/>
</dbReference>
<evidence type="ECO:0000313" key="4">
    <source>
        <dbReference type="Proteomes" id="UP000440498"/>
    </source>
</evidence>
<dbReference type="Pfam" id="PF07638">
    <property type="entry name" value="Sigma70_ECF"/>
    <property type="match status" value="1"/>
</dbReference>
<dbReference type="EMBL" id="WHUG01000009">
    <property type="protein sequence ID" value="MQA40778.1"/>
    <property type="molecule type" value="Genomic_DNA"/>
</dbReference>
<dbReference type="RefSeq" id="WP_152840068.1">
    <property type="nucleotide sequence ID" value="NZ_WHUG01000009.1"/>
</dbReference>
<name>A0A6A7N7A9_9BURK</name>
<feature type="region of interest" description="Disordered" evidence="1">
    <location>
        <begin position="44"/>
        <end position="67"/>
    </location>
</feature>
<evidence type="ECO:0000256" key="1">
    <source>
        <dbReference type="SAM" id="MobiDB-lite"/>
    </source>
</evidence>
<dbReference type="SUPFAM" id="SSF88659">
    <property type="entry name" value="Sigma3 and sigma4 domains of RNA polymerase sigma factors"/>
    <property type="match status" value="1"/>
</dbReference>